<keyword evidence="9" id="KW-1185">Reference proteome</keyword>
<dbReference type="GO" id="GO:0050660">
    <property type="term" value="F:flavin adenine dinucleotide binding"/>
    <property type="evidence" value="ECO:0007669"/>
    <property type="project" value="TreeGrafter"/>
</dbReference>
<evidence type="ECO:0000256" key="1">
    <source>
        <dbReference type="ARBA" id="ARBA00001964"/>
    </source>
</evidence>
<dbReference type="InterPro" id="IPR012000">
    <property type="entry name" value="Thiamin_PyroP_enz_cen_dom"/>
</dbReference>
<dbReference type="GO" id="GO:0030976">
    <property type="term" value="F:thiamine pyrophosphate binding"/>
    <property type="evidence" value="ECO:0007669"/>
    <property type="project" value="InterPro"/>
</dbReference>
<dbReference type="GO" id="GO:0003984">
    <property type="term" value="F:acetolactate synthase activity"/>
    <property type="evidence" value="ECO:0007669"/>
    <property type="project" value="TreeGrafter"/>
</dbReference>
<feature type="domain" description="Thiamine pyrophosphate enzyme TPP-binding" evidence="6">
    <location>
        <begin position="378"/>
        <end position="525"/>
    </location>
</feature>
<dbReference type="PANTHER" id="PTHR18968">
    <property type="entry name" value="THIAMINE PYROPHOSPHATE ENZYMES"/>
    <property type="match status" value="1"/>
</dbReference>
<dbReference type="Pfam" id="PF02775">
    <property type="entry name" value="TPP_enzyme_C"/>
    <property type="match status" value="1"/>
</dbReference>
<dbReference type="Gene3D" id="3.40.50.970">
    <property type="match status" value="2"/>
</dbReference>
<keyword evidence="3 4" id="KW-0786">Thiamine pyrophosphate</keyword>
<dbReference type="GO" id="GO:0005948">
    <property type="term" value="C:acetolactate synthase complex"/>
    <property type="evidence" value="ECO:0007669"/>
    <property type="project" value="TreeGrafter"/>
</dbReference>
<feature type="domain" description="Thiamine pyrophosphate enzyme N-terminal TPP-binding" evidence="7">
    <location>
        <begin position="9"/>
        <end position="121"/>
    </location>
</feature>
<proteinExistence type="inferred from homology"/>
<dbReference type="GO" id="GO:0009097">
    <property type="term" value="P:isoleucine biosynthetic process"/>
    <property type="evidence" value="ECO:0007669"/>
    <property type="project" value="TreeGrafter"/>
</dbReference>
<evidence type="ECO:0000259" key="6">
    <source>
        <dbReference type="Pfam" id="PF02775"/>
    </source>
</evidence>
<dbReference type="InterPro" id="IPR029035">
    <property type="entry name" value="DHS-like_NAD/FAD-binding_dom"/>
</dbReference>
<comment type="similarity">
    <text evidence="2 4">Belongs to the TPP enzyme family.</text>
</comment>
<dbReference type="InParanoid" id="A0A1C4UUU6"/>
<evidence type="ECO:0000313" key="8">
    <source>
        <dbReference type="EMBL" id="SCE75478.1"/>
    </source>
</evidence>
<dbReference type="Pfam" id="PF00205">
    <property type="entry name" value="TPP_enzyme_M"/>
    <property type="match status" value="1"/>
</dbReference>
<dbReference type="Proteomes" id="UP000198253">
    <property type="component" value="Chromosome I"/>
</dbReference>
<dbReference type="Pfam" id="PF02776">
    <property type="entry name" value="TPP_enzyme_N"/>
    <property type="match status" value="1"/>
</dbReference>
<dbReference type="AlphaFoldDB" id="A0A1C4UUU6"/>
<sequence length="540" mass="56672">MTERIEGHGGELALAALRAYGVREMFTLSGGHVFPLYDAAHKTDFPVYDVRHEQSAVFAAEAVAKLQRRPGLAVLTAGPGVTNGISGLTSAFFNASPVLVLGGRAPAFRWGSGSLQEMDHLPLVRPVTKHAETIFSTDDIPGMVAAALDAALTPHRGPAFLDLPLEVVFSVGEADQPTGAAPAPLEADPDEVARAAALIAGAQRPVIVAGSDVWTGDAVDALRAAAEALGVPVFTNGMGRGALPPEHPLAFAKARRAALSGADVVVVVGTPLDFRLSFGDFGDAQVVHVVDAPSQRASHVETAVSPAGDLRLILTALADHTGDRVDHTDWVAQLRDKEDAAKARDAEETAAETDPIRPARIYGELRRVLAKDAITIGDGGDFVSYAGRYLEPAQPGTWLDPGPYGCLGTGMGYAMGARITHPDRQVCVLMGDGAAGFSLMDVESLVRQKLPVVMVVGNNGIWGLEKHPMRAMYGYDIAADLQPELRYDQVVAAMGGAGETVTKAADLGAALERAFDAGVPYLVNVITDPTDSYPRSSTLA</sequence>
<evidence type="ECO:0000259" key="5">
    <source>
        <dbReference type="Pfam" id="PF00205"/>
    </source>
</evidence>
<evidence type="ECO:0000256" key="4">
    <source>
        <dbReference type="RuleBase" id="RU362132"/>
    </source>
</evidence>
<dbReference type="GO" id="GO:0000287">
    <property type="term" value="F:magnesium ion binding"/>
    <property type="evidence" value="ECO:0007669"/>
    <property type="project" value="InterPro"/>
</dbReference>
<dbReference type="EMBL" id="LT607413">
    <property type="protein sequence ID" value="SCE75478.1"/>
    <property type="molecule type" value="Genomic_DNA"/>
</dbReference>
<dbReference type="InterPro" id="IPR011766">
    <property type="entry name" value="TPP_enzyme_TPP-bd"/>
</dbReference>
<dbReference type="CDD" id="cd07035">
    <property type="entry name" value="TPP_PYR_POX_like"/>
    <property type="match status" value="1"/>
</dbReference>
<dbReference type="GO" id="GO:0009099">
    <property type="term" value="P:L-valine biosynthetic process"/>
    <property type="evidence" value="ECO:0007669"/>
    <property type="project" value="TreeGrafter"/>
</dbReference>
<dbReference type="SUPFAM" id="SSF52467">
    <property type="entry name" value="DHS-like NAD/FAD-binding domain"/>
    <property type="match status" value="1"/>
</dbReference>
<organism evidence="8 9">
    <name type="scientific">Micromonospora echinospora</name>
    <name type="common">Micromonospora purpurea</name>
    <dbReference type="NCBI Taxonomy" id="1877"/>
    <lineage>
        <taxon>Bacteria</taxon>
        <taxon>Bacillati</taxon>
        <taxon>Actinomycetota</taxon>
        <taxon>Actinomycetes</taxon>
        <taxon>Micromonosporales</taxon>
        <taxon>Micromonosporaceae</taxon>
        <taxon>Micromonospora</taxon>
    </lineage>
</organism>
<feature type="domain" description="Thiamine pyrophosphate enzyme central" evidence="5">
    <location>
        <begin position="192"/>
        <end position="317"/>
    </location>
</feature>
<dbReference type="FunCoup" id="A0A1C4UUU6">
    <property type="interactions" value="122"/>
</dbReference>
<evidence type="ECO:0000256" key="2">
    <source>
        <dbReference type="ARBA" id="ARBA00007812"/>
    </source>
</evidence>
<dbReference type="InterPro" id="IPR045229">
    <property type="entry name" value="TPP_enz"/>
</dbReference>
<dbReference type="PANTHER" id="PTHR18968:SF166">
    <property type="entry name" value="2-HYDROXYACYL-COA LYASE 2"/>
    <property type="match status" value="1"/>
</dbReference>
<comment type="cofactor">
    <cofactor evidence="1">
        <name>thiamine diphosphate</name>
        <dbReference type="ChEBI" id="CHEBI:58937"/>
    </cofactor>
</comment>
<name>A0A1C4UUU6_MICEC</name>
<evidence type="ECO:0000256" key="3">
    <source>
        <dbReference type="ARBA" id="ARBA00023052"/>
    </source>
</evidence>
<reference evidence="9" key="1">
    <citation type="submission" date="2016-06" db="EMBL/GenBank/DDBJ databases">
        <authorList>
            <person name="Varghese N."/>
            <person name="Submissions Spin"/>
        </authorList>
    </citation>
    <scope>NUCLEOTIDE SEQUENCE [LARGE SCALE GENOMIC DNA]</scope>
    <source>
        <strain evidence="9">DSM 43816</strain>
    </source>
</reference>
<dbReference type="CDD" id="cd02004">
    <property type="entry name" value="TPP_BZL_OCoD_HPCL"/>
    <property type="match status" value="1"/>
</dbReference>
<dbReference type="InterPro" id="IPR029061">
    <property type="entry name" value="THDP-binding"/>
</dbReference>
<dbReference type="OrthoDB" id="4959782at2"/>
<evidence type="ECO:0000313" key="9">
    <source>
        <dbReference type="Proteomes" id="UP000198253"/>
    </source>
</evidence>
<protein>
    <submittedName>
        <fullName evidence="8">Acetolactate synthase-1/2/3 large subunit</fullName>
    </submittedName>
</protein>
<dbReference type="InterPro" id="IPR012001">
    <property type="entry name" value="Thiamin_PyroP_enz_TPP-bd_dom"/>
</dbReference>
<dbReference type="Gene3D" id="3.40.50.1220">
    <property type="entry name" value="TPP-binding domain"/>
    <property type="match status" value="1"/>
</dbReference>
<dbReference type="SUPFAM" id="SSF52518">
    <property type="entry name" value="Thiamin diphosphate-binding fold (THDP-binding)"/>
    <property type="match status" value="2"/>
</dbReference>
<gene>
    <name evidence="8" type="ORF">GA0070618_0667</name>
</gene>
<dbReference type="RefSeq" id="WP_088980307.1">
    <property type="nucleotide sequence ID" value="NZ_LT607413.1"/>
</dbReference>
<accession>A0A1C4UUU6</accession>
<dbReference type="NCBIfam" id="NF004516">
    <property type="entry name" value="PRK05858.1"/>
    <property type="match status" value="1"/>
</dbReference>
<evidence type="ECO:0000259" key="7">
    <source>
        <dbReference type="Pfam" id="PF02776"/>
    </source>
</evidence>